<reference evidence="1" key="1">
    <citation type="journal article" date="2024" name="Int. J. Syst. Evol. Microbiol.">
        <title>Polycladomyces zharkentensis sp. nov., a novel thermophilic cellulose- and starch-degrading member of the Bacillota from a geothermal aquifer in Kazakhstan.</title>
        <authorList>
            <person name="Mashzhan A."/>
            <person name="Kistaubayeva A."/>
            <person name="Javier-Lopez R."/>
            <person name="Bissenova U."/>
            <person name="Bissenbay A."/>
            <person name="Birkeland N.K."/>
        </authorList>
    </citation>
    <scope>NUCLEOTIDE SEQUENCE</scope>
    <source>
        <strain evidence="1">ZKZ2T</strain>
    </source>
</reference>
<proteinExistence type="predicted"/>
<gene>
    <name evidence="1" type="ORF">JQC72_11050</name>
</gene>
<accession>A0ABS2WKJ0</accession>
<organism evidence="1 2">
    <name type="scientific">Polycladomyces zharkentensis</name>
    <dbReference type="NCBI Taxonomy" id="2807616"/>
    <lineage>
        <taxon>Bacteria</taxon>
        <taxon>Bacillati</taxon>
        <taxon>Bacillota</taxon>
        <taxon>Bacilli</taxon>
        <taxon>Bacillales</taxon>
        <taxon>Thermoactinomycetaceae</taxon>
        <taxon>Polycladomyces</taxon>
    </lineage>
</organism>
<keyword evidence="2" id="KW-1185">Reference proteome</keyword>
<dbReference type="Proteomes" id="UP001177120">
    <property type="component" value="Unassembled WGS sequence"/>
</dbReference>
<sequence>MSAKKTDTTVIQKIVHLPDYRFAAWCLRQYGVNRGIYNTIDDRLFQFGIKDIVTRRMTILSFLNQVQQSQLHQGNGKKIKFGKGLLISTLTQFLNQEAVFASVRSAADDSISEVNDPWH</sequence>
<protein>
    <submittedName>
        <fullName evidence="1">Uncharacterized protein</fullName>
    </submittedName>
</protein>
<name>A0ABS2WKJ0_9BACL</name>
<evidence type="ECO:0000313" key="2">
    <source>
        <dbReference type="Proteomes" id="UP001177120"/>
    </source>
</evidence>
<comment type="caution">
    <text evidence="1">The sequence shown here is derived from an EMBL/GenBank/DDBJ whole genome shotgun (WGS) entry which is preliminary data.</text>
</comment>
<evidence type="ECO:0000313" key="1">
    <source>
        <dbReference type="EMBL" id="MBN2910039.1"/>
    </source>
</evidence>
<dbReference type="EMBL" id="JAFHAP010000009">
    <property type="protein sequence ID" value="MBN2910039.1"/>
    <property type="molecule type" value="Genomic_DNA"/>
</dbReference>